<evidence type="ECO:0000313" key="1">
    <source>
        <dbReference type="EMBL" id="KAF2689532.1"/>
    </source>
</evidence>
<dbReference type="AlphaFoldDB" id="A0A6G1JG52"/>
<accession>A0A6G1JG52</accession>
<gene>
    <name evidence="1" type="ORF">K458DRAFT_400268</name>
</gene>
<reference evidence="1" key="1">
    <citation type="journal article" date="2020" name="Stud. Mycol.">
        <title>101 Dothideomycetes genomes: a test case for predicting lifestyles and emergence of pathogens.</title>
        <authorList>
            <person name="Haridas S."/>
            <person name="Albert R."/>
            <person name="Binder M."/>
            <person name="Bloem J."/>
            <person name="Labutti K."/>
            <person name="Salamov A."/>
            <person name="Andreopoulos B."/>
            <person name="Baker S."/>
            <person name="Barry K."/>
            <person name="Bills G."/>
            <person name="Bluhm B."/>
            <person name="Cannon C."/>
            <person name="Castanera R."/>
            <person name="Culley D."/>
            <person name="Daum C."/>
            <person name="Ezra D."/>
            <person name="Gonzalez J."/>
            <person name="Henrissat B."/>
            <person name="Kuo A."/>
            <person name="Liang C."/>
            <person name="Lipzen A."/>
            <person name="Lutzoni F."/>
            <person name="Magnuson J."/>
            <person name="Mondo S."/>
            <person name="Nolan M."/>
            <person name="Ohm R."/>
            <person name="Pangilinan J."/>
            <person name="Park H.-J."/>
            <person name="Ramirez L."/>
            <person name="Alfaro M."/>
            <person name="Sun H."/>
            <person name="Tritt A."/>
            <person name="Yoshinaga Y."/>
            <person name="Zwiers L.-H."/>
            <person name="Turgeon B."/>
            <person name="Goodwin S."/>
            <person name="Spatafora J."/>
            <person name="Crous P."/>
            <person name="Grigoriev I."/>
        </authorList>
    </citation>
    <scope>NUCLEOTIDE SEQUENCE</scope>
    <source>
        <strain evidence="1">CBS 122367</strain>
    </source>
</reference>
<dbReference type="OrthoDB" id="3798320at2759"/>
<protein>
    <submittedName>
        <fullName evidence="1">Uncharacterized protein</fullName>
    </submittedName>
</protein>
<dbReference type="Proteomes" id="UP000799291">
    <property type="component" value="Unassembled WGS sequence"/>
</dbReference>
<dbReference type="EMBL" id="MU005572">
    <property type="protein sequence ID" value="KAF2689532.1"/>
    <property type="molecule type" value="Genomic_DNA"/>
</dbReference>
<keyword evidence="2" id="KW-1185">Reference proteome</keyword>
<proteinExistence type="predicted"/>
<sequence length="261" mass="29775">MCYLKELTFSCGHKGLSIRERCRATFSTNKETPFPPEYCRTGIRVTTTETSSAPCKKNCQRYHAVQTLSQRYEEAKKKIEKVSGRVLAVQKAAEKGLPVINFRNHGERGWDPRMLEKLYSQSLHDANSLLGEYSCVEKDLLEELEALYLAAKSDIKDYIVAYKGVSSELVSFDERQLEAFGNTAREQLRDLVCEIERRASEACLEKHGWALPDGDTEQCEVMLKRAAWKRGVLSGTRMDDGFVGKEQRETEYDIVPVQDTR</sequence>
<name>A0A6G1JG52_9PLEO</name>
<evidence type="ECO:0000313" key="2">
    <source>
        <dbReference type="Proteomes" id="UP000799291"/>
    </source>
</evidence>
<organism evidence="1 2">
    <name type="scientific">Lentithecium fluviatile CBS 122367</name>
    <dbReference type="NCBI Taxonomy" id="1168545"/>
    <lineage>
        <taxon>Eukaryota</taxon>
        <taxon>Fungi</taxon>
        <taxon>Dikarya</taxon>
        <taxon>Ascomycota</taxon>
        <taxon>Pezizomycotina</taxon>
        <taxon>Dothideomycetes</taxon>
        <taxon>Pleosporomycetidae</taxon>
        <taxon>Pleosporales</taxon>
        <taxon>Massarineae</taxon>
        <taxon>Lentitheciaceae</taxon>
        <taxon>Lentithecium</taxon>
    </lineage>
</organism>